<dbReference type="PANTHER" id="PTHR11693:SF22">
    <property type="entry name" value="ATP SYNTHASE SUBUNIT GAMMA, MITOCHONDRIAL"/>
    <property type="match status" value="1"/>
</dbReference>
<reference evidence="12 13" key="1">
    <citation type="submission" date="2016-11" db="EMBL/GenBank/DDBJ databases">
        <authorList>
            <person name="Jaros S."/>
            <person name="Januszkiewicz K."/>
            <person name="Wedrychowicz H."/>
        </authorList>
    </citation>
    <scope>NUCLEOTIDE SEQUENCE [LARGE SCALE GENOMIC DNA]</scope>
    <source>
        <strain evidence="12 13">DSM 44666</strain>
    </source>
</reference>
<comment type="similarity">
    <text evidence="3 11">Belongs to the ATPase gamma chain family.</text>
</comment>
<evidence type="ECO:0000256" key="3">
    <source>
        <dbReference type="ARBA" id="ARBA00007681"/>
    </source>
</evidence>
<evidence type="ECO:0000313" key="13">
    <source>
        <dbReference type="Proteomes" id="UP000184476"/>
    </source>
</evidence>
<dbReference type="AlphaFoldDB" id="A0A1M4XU73"/>
<dbReference type="PROSITE" id="PS00153">
    <property type="entry name" value="ATPASE_GAMMA"/>
    <property type="match status" value="1"/>
</dbReference>
<dbReference type="Gene3D" id="3.40.1380.10">
    <property type="match status" value="1"/>
</dbReference>
<evidence type="ECO:0000313" key="12">
    <source>
        <dbReference type="EMBL" id="SHE97031.1"/>
    </source>
</evidence>
<dbReference type="NCBIfam" id="TIGR01146">
    <property type="entry name" value="ATPsyn_F1gamma"/>
    <property type="match status" value="1"/>
</dbReference>
<dbReference type="InterPro" id="IPR035968">
    <property type="entry name" value="ATP_synth_F1_ATPase_gsu"/>
</dbReference>
<dbReference type="Gene3D" id="1.10.287.80">
    <property type="entry name" value="ATP synthase, gamma subunit, helix hairpin domain"/>
    <property type="match status" value="1"/>
</dbReference>
<dbReference type="STRING" id="112248.SAMN05444392_105185"/>
<evidence type="ECO:0000256" key="11">
    <source>
        <dbReference type="HAMAP-Rule" id="MF_00815"/>
    </source>
</evidence>
<proteinExistence type="inferred from homology"/>
<dbReference type="GO" id="GO:0005886">
    <property type="term" value="C:plasma membrane"/>
    <property type="evidence" value="ECO:0007669"/>
    <property type="project" value="UniProtKB-SubCell"/>
</dbReference>
<keyword evidence="7 11" id="KW-0406">Ion transport</keyword>
<dbReference type="InterPro" id="IPR000131">
    <property type="entry name" value="ATP_synth_F1_gsu"/>
</dbReference>
<dbReference type="RefSeq" id="WP_073154792.1">
    <property type="nucleotide sequence ID" value="NZ_FQVL01000005.1"/>
</dbReference>
<dbReference type="GO" id="GO:0045259">
    <property type="term" value="C:proton-transporting ATP synthase complex"/>
    <property type="evidence" value="ECO:0007669"/>
    <property type="project" value="UniProtKB-KW"/>
</dbReference>
<dbReference type="EMBL" id="FQVL01000005">
    <property type="protein sequence ID" value="SHE97031.1"/>
    <property type="molecule type" value="Genomic_DNA"/>
</dbReference>
<evidence type="ECO:0000256" key="10">
    <source>
        <dbReference type="ARBA" id="ARBA00023310"/>
    </source>
</evidence>
<keyword evidence="13" id="KW-1185">Reference proteome</keyword>
<dbReference type="GO" id="GO:0046933">
    <property type="term" value="F:proton-transporting ATP synthase activity, rotational mechanism"/>
    <property type="evidence" value="ECO:0007669"/>
    <property type="project" value="UniProtKB-UniRule"/>
</dbReference>
<organism evidence="12 13">
    <name type="scientific">Seinonella peptonophila</name>
    <dbReference type="NCBI Taxonomy" id="112248"/>
    <lineage>
        <taxon>Bacteria</taxon>
        <taxon>Bacillati</taxon>
        <taxon>Bacillota</taxon>
        <taxon>Bacilli</taxon>
        <taxon>Bacillales</taxon>
        <taxon>Thermoactinomycetaceae</taxon>
        <taxon>Seinonella</taxon>
    </lineage>
</organism>
<comment type="subcellular location">
    <subcellularLocation>
        <location evidence="2 11">Cell membrane</location>
        <topology evidence="2 11">Peripheral membrane protein</topology>
    </subcellularLocation>
</comment>
<dbReference type="PRINTS" id="PR00126">
    <property type="entry name" value="ATPASEGAMMA"/>
</dbReference>
<protein>
    <recommendedName>
        <fullName evidence="11">ATP synthase gamma chain</fullName>
    </recommendedName>
    <alternativeName>
        <fullName evidence="11">ATP synthase F1 sector gamma subunit</fullName>
    </alternativeName>
    <alternativeName>
        <fullName evidence="11">F-ATPase gamma subunit</fullName>
    </alternativeName>
</protein>
<keyword evidence="9 11" id="KW-0139">CF(1)</keyword>
<evidence type="ECO:0000256" key="9">
    <source>
        <dbReference type="ARBA" id="ARBA00023196"/>
    </source>
</evidence>
<dbReference type="Proteomes" id="UP000184476">
    <property type="component" value="Unassembled WGS sequence"/>
</dbReference>
<evidence type="ECO:0000256" key="6">
    <source>
        <dbReference type="ARBA" id="ARBA00022781"/>
    </source>
</evidence>
<evidence type="ECO:0000256" key="1">
    <source>
        <dbReference type="ARBA" id="ARBA00003456"/>
    </source>
</evidence>
<dbReference type="GO" id="GO:0005524">
    <property type="term" value="F:ATP binding"/>
    <property type="evidence" value="ECO:0007669"/>
    <property type="project" value="UniProtKB-UniRule"/>
</dbReference>
<keyword evidence="4 11" id="KW-0813">Transport</keyword>
<dbReference type="GO" id="GO:0042777">
    <property type="term" value="P:proton motive force-driven plasma membrane ATP synthesis"/>
    <property type="evidence" value="ECO:0007669"/>
    <property type="project" value="UniProtKB-UniRule"/>
</dbReference>
<dbReference type="Pfam" id="PF00231">
    <property type="entry name" value="ATP-synt"/>
    <property type="match status" value="1"/>
</dbReference>
<gene>
    <name evidence="11" type="primary">atpG</name>
    <name evidence="12" type="ORF">SAMN05444392_105185</name>
</gene>
<dbReference type="FunFam" id="3.40.1380.10:FF:000002">
    <property type="entry name" value="ATP synthase gamma chain"/>
    <property type="match status" value="1"/>
</dbReference>
<keyword evidence="8 11" id="KW-0472">Membrane</keyword>
<accession>A0A1M4XU73</accession>
<evidence type="ECO:0000256" key="8">
    <source>
        <dbReference type="ARBA" id="ARBA00023136"/>
    </source>
</evidence>
<evidence type="ECO:0000256" key="7">
    <source>
        <dbReference type="ARBA" id="ARBA00023065"/>
    </source>
</evidence>
<evidence type="ECO:0000256" key="2">
    <source>
        <dbReference type="ARBA" id="ARBA00004202"/>
    </source>
</evidence>
<name>A0A1M4XU73_9BACL</name>
<comment type="function">
    <text evidence="1 11">Produces ATP from ADP in the presence of a proton gradient across the membrane. The gamma chain is believed to be important in regulating ATPase activity and the flow of protons through the CF(0) complex.</text>
</comment>
<evidence type="ECO:0000256" key="5">
    <source>
        <dbReference type="ARBA" id="ARBA00022475"/>
    </source>
</evidence>
<dbReference type="NCBIfam" id="NF004145">
    <property type="entry name" value="PRK05621.1-2"/>
    <property type="match status" value="1"/>
</dbReference>
<dbReference type="InterPro" id="IPR023632">
    <property type="entry name" value="ATP_synth_F1_gsu_CS"/>
</dbReference>
<dbReference type="OrthoDB" id="9812769at2"/>
<dbReference type="SUPFAM" id="SSF52943">
    <property type="entry name" value="ATP synthase (F1-ATPase), gamma subunit"/>
    <property type="match status" value="1"/>
</dbReference>
<keyword evidence="10 11" id="KW-0066">ATP synthesis</keyword>
<keyword evidence="6 11" id="KW-0375">Hydrogen ion transport</keyword>
<keyword evidence="5 11" id="KW-1003">Cell membrane</keyword>
<comment type="subunit">
    <text evidence="11">F-type ATPases have 2 components, CF(1) - the catalytic core - and CF(0) - the membrane proton channel. CF(1) has five subunits: alpha(3), beta(3), gamma(1), delta(1), epsilon(1). CF(0) has three main subunits: a, b and c.</text>
</comment>
<evidence type="ECO:0000256" key="4">
    <source>
        <dbReference type="ARBA" id="ARBA00022448"/>
    </source>
</evidence>
<dbReference type="PANTHER" id="PTHR11693">
    <property type="entry name" value="ATP SYNTHASE GAMMA CHAIN"/>
    <property type="match status" value="1"/>
</dbReference>
<dbReference type="CDD" id="cd12151">
    <property type="entry name" value="F1-ATPase_gamma"/>
    <property type="match status" value="1"/>
</dbReference>
<dbReference type="FunFam" id="1.10.287.80:FF:000001">
    <property type="entry name" value="ATP synthase gamma chain"/>
    <property type="match status" value="1"/>
</dbReference>
<sequence>MAQNMREIKRRIRSFDKNRQITKAMKMVAASKLRRAQQQAEAARPYAEKLRDVIVHLANGTSNVNHPMLASRPVRKAGYLVITSDRGLAGGYNSNLLRKLTQTLDQRHDNNDEYVIFVIGRKGLEYLQRRKYPVIDYVTGLGDSPTFAGIKEIARQAVQFYAEERFDELYLVYNKFVSAVNQHPEEKRLLPLAAEELAQSQEGTALSTMIEFEPSEEEVLQVILPRYAETLIYSALLEAKASEFAMRMAAMTNATDNATEMIDNLTLQYNRARQAAITQEIAEIVGGANAL</sequence>
<dbReference type="HAMAP" id="MF_00815">
    <property type="entry name" value="ATP_synth_gamma_bact"/>
    <property type="match status" value="1"/>
</dbReference>